<keyword evidence="1" id="KW-0812">Transmembrane</keyword>
<dbReference type="KEGG" id="llp:GH975_00540"/>
<feature type="transmembrane region" description="Helical" evidence="1">
    <location>
        <begin position="20"/>
        <end position="36"/>
    </location>
</feature>
<feature type="transmembrane region" description="Helical" evidence="1">
    <location>
        <begin position="81"/>
        <end position="106"/>
    </location>
</feature>
<name>A0A5Q2QA84_9GAMM</name>
<reference evidence="2 3" key="1">
    <citation type="submission" date="2019-11" db="EMBL/GenBank/DDBJ databases">
        <authorList>
            <person name="Khan S.A."/>
            <person name="Jeon C.O."/>
            <person name="Chun B.H."/>
        </authorList>
    </citation>
    <scope>NUCLEOTIDE SEQUENCE [LARGE SCALE GENOMIC DNA]</scope>
    <source>
        <strain evidence="2 3">IMCC 1097</strain>
    </source>
</reference>
<proteinExistence type="predicted"/>
<feature type="transmembrane region" description="Helical" evidence="1">
    <location>
        <begin position="118"/>
        <end position="138"/>
    </location>
</feature>
<dbReference type="AlphaFoldDB" id="A0A5Q2QA84"/>
<keyword evidence="3" id="KW-1185">Reference proteome</keyword>
<dbReference type="EMBL" id="CP045871">
    <property type="protein sequence ID" value="QGG79122.1"/>
    <property type="molecule type" value="Genomic_DNA"/>
</dbReference>
<accession>A0A5Q2QA84</accession>
<gene>
    <name evidence="2" type="ORF">GH975_00540</name>
</gene>
<keyword evidence="1" id="KW-0472">Membrane</keyword>
<evidence type="ECO:0000313" key="2">
    <source>
        <dbReference type="EMBL" id="QGG79122.1"/>
    </source>
</evidence>
<dbReference type="RefSeq" id="WP_153712626.1">
    <property type="nucleotide sequence ID" value="NZ_CP045871.1"/>
</dbReference>
<organism evidence="2 3">
    <name type="scientific">Litorivicinus lipolyticus</name>
    <dbReference type="NCBI Taxonomy" id="418701"/>
    <lineage>
        <taxon>Bacteria</taxon>
        <taxon>Pseudomonadati</taxon>
        <taxon>Pseudomonadota</taxon>
        <taxon>Gammaproteobacteria</taxon>
        <taxon>Oceanospirillales</taxon>
        <taxon>Litorivicinaceae</taxon>
        <taxon>Litorivicinus</taxon>
    </lineage>
</organism>
<dbReference type="Proteomes" id="UP000388235">
    <property type="component" value="Chromosome"/>
</dbReference>
<evidence type="ECO:0000256" key="1">
    <source>
        <dbReference type="SAM" id="Phobius"/>
    </source>
</evidence>
<keyword evidence="1" id="KW-1133">Transmembrane helix</keyword>
<evidence type="ECO:0000313" key="3">
    <source>
        <dbReference type="Proteomes" id="UP000388235"/>
    </source>
</evidence>
<protein>
    <submittedName>
        <fullName evidence="2">Uncharacterized protein</fullName>
    </submittedName>
</protein>
<feature type="transmembrane region" description="Helical" evidence="1">
    <location>
        <begin position="42"/>
        <end position="60"/>
    </location>
</feature>
<sequence length="151" mass="16672">MFLPAGVKLLSYYLCREKSLVSLFIGIFVAHAWLYQSGTGAIEGALIGAAVSALSLPIIYHAARSLGLDVFRDYRIQPAHWLHLLIVALMAALINGVGLIASWWIIDGQPMQLSALPNFALGDTLGAFVFLLLAMFAFRWTRAIKRMRIKP</sequence>